<feature type="repeat" description="ANK" evidence="2">
    <location>
        <begin position="1052"/>
        <end position="1084"/>
    </location>
</feature>
<reference evidence="5" key="2">
    <citation type="submission" date="2021-08" db="EMBL/GenBank/DDBJ databases">
        <authorList>
            <person name="Gostincar C."/>
            <person name="Sun X."/>
            <person name="Song Z."/>
            <person name="Gunde-Cimerman N."/>
        </authorList>
    </citation>
    <scope>NUCLEOTIDE SEQUENCE</scope>
    <source>
        <strain evidence="5">EXF-9911</strain>
    </source>
</reference>
<dbReference type="InterPro" id="IPR053137">
    <property type="entry name" value="NLR-like"/>
</dbReference>
<feature type="repeat" description="ANK" evidence="2">
    <location>
        <begin position="953"/>
        <end position="985"/>
    </location>
</feature>
<evidence type="ECO:0000313" key="6">
    <source>
        <dbReference type="Proteomes" id="UP000779574"/>
    </source>
</evidence>
<dbReference type="Pfam" id="PF24883">
    <property type="entry name" value="NPHP3_N"/>
    <property type="match status" value="1"/>
</dbReference>
<feature type="compositionally biased region" description="Low complexity" evidence="3">
    <location>
        <begin position="1216"/>
        <end position="1227"/>
    </location>
</feature>
<dbReference type="Gene3D" id="3.40.50.300">
    <property type="entry name" value="P-loop containing nucleotide triphosphate hydrolases"/>
    <property type="match status" value="1"/>
</dbReference>
<dbReference type="Pfam" id="PF13637">
    <property type="entry name" value="Ank_4"/>
    <property type="match status" value="2"/>
</dbReference>
<dbReference type="SMART" id="SM00248">
    <property type="entry name" value="ANK"/>
    <property type="match status" value="11"/>
</dbReference>
<evidence type="ECO:0000256" key="2">
    <source>
        <dbReference type="PROSITE-ProRule" id="PRU00023"/>
    </source>
</evidence>
<dbReference type="EMBL" id="JAHFXF010000212">
    <property type="protein sequence ID" value="KAG9692899.1"/>
    <property type="molecule type" value="Genomic_DNA"/>
</dbReference>
<feature type="repeat" description="ANK" evidence="2">
    <location>
        <begin position="1150"/>
        <end position="1182"/>
    </location>
</feature>
<feature type="repeat" description="ANK" evidence="2">
    <location>
        <begin position="1117"/>
        <end position="1149"/>
    </location>
</feature>
<dbReference type="InterPro" id="IPR035994">
    <property type="entry name" value="Nucleoside_phosphorylase_sf"/>
</dbReference>
<evidence type="ECO:0000259" key="4">
    <source>
        <dbReference type="Pfam" id="PF24883"/>
    </source>
</evidence>
<organism evidence="5 6">
    <name type="scientific">Aureobasidium melanogenum</name>
    <name type="common">Aureobasidium pullulans var. melanogenum</name>
    <dbReference type="NCBI Taxonomy" id="46634"/>
    <lineage>
        <taxon>Eukaryota</taxon>
        <taxon>Fungi</taxon>
        <taxon>Dikarya</taxon>
        <taxon>Ascomycota</taxon>
        <taxon>Pezizomycotina</taxon>
        <taxon>Dothideomycetes</taxon>
        <taxon>Dothideomycetidae</taxon>
        <taxon>Dothideales</taxon>
        <taxon>Saccotheciaceae</taxon>
        <taxon>Aureobasidium</taxon>
    </lineage>
</organism>
<feature type="domain" description="Nephrocystin 3-like N-terminal" evidence="4">
    <location>
        <begin position="402"/>
        <end position="561"/>
    </location>
</feature>
<dbReference type="InterPro" id="IPR056884">
    <property type="entry name" value="NPHP3-like_N"/>
</dbReference>
<evidence type="ECO:0000256" key="1">
    <source>
        <dbReference type="ARBA" id="ARBA00022737"/>
    </source>
</evidence>
<name>A0A9P8ELB8_AURME</name>
<dbReference type="SUPFAM" id="SSF53167">
    <property type="entry name" value="Purine and uridine phosphorylases"/>
    <property type="match status" value="1"/>
</dbReference>
<gene>
    <name evidence="5" type="ORF">KCU76_g6362</name>
</gene>
<dbReference type="Gene3D" id="3.40.50.1580">
    <property type="entry name" value="Nucleoside phosphorylase domain"/>
    <property type="match status" value="1"/>
</dbReference>
<feature type="repeat" description="ANK" evidence="2">
    <location>
        <begin position="833"/>
        <end position="865"/>
    </location>
</feature>
<dbReference type="PROSITE" id="PS50297">
    <property type="entry name" value="ANK_REP_REGION"/>
    <property type="match status" value="6"/>
</dbReference>
<feature type="repeat" description="ANK" evidence="2">
    <location>
        <begin position="863"/>
        <end position="895"/>
    </location>
</feature>
<evidence type="ECO:0000256" key="3">
    <source>
        <dbReference type="SAM" id="MobiDB-lite"/>
    </source>
</evidence>
<dbReference type="Proteomes" id="UP000779574">
    <property type="component" value="Unassembled WGS sequence"/>
</dbReference>
<feature type="repeat" description="ANK" evidence="2">
    <location>
        <begin position="923"/>
        <end position="955"/>
    </location>
</feature>
<proteinExistence type="predicted"/>
<keyword evidence="2" id="KW-0040">ANK repeat</keyword>
<dbReference type="InterPro" id="IPR036770">
    <property type="entry name" value="Ankyrin_rpt-contain_sf"/>
</dbReference>
<feature type="region of interest" description="Disordered" evidence="3">
    <location>
        <begin position="1197"/>
        <end position="1257"/>
    </location>
</feature>
<dbReference type="SUPFAM" id="SSF52540">
    <property type="entry name" value="P-loop containing nucleoside triphosphate hydrolases"/>
    <property type="match status" value="1"/>
</dbReference>
<feature type="repeat" description="ANK" evidence="2">
    <location>
        <begin position="893"/>
        <end position="925"/>
    </location>
</feature>
<dbReference type="PROSITE" id="PS50088">
    <property type="entry name" value="ANK_REPEAT"/>
    <property type="match status" value="10"/>
</dbReference>
<reference evidence="5" key="1">
    <citation type="journal article" date="2021" name="J Fungi (Basel)">
        <title>Virulence traits and population genomics of the black yeast Aureobasidium melanogenum.</title>
        <authorList>
            <person name="Cernosa A."/>
            <person name="Sun X."/>
            <person name="Gostincar C."/>
            <person name="Fang C."/>
            <person name="Gunde-Cimerman N."/>
            <person name="Song Z."/>
        </authorList>
    </citation>
    <scope>NUCLEOTIDE SEQUENCE</scope>
    <source>
        <strain evidence="5">EXF-9911</strain>
    </source>
</reference>
<dbReference type="GO" id="GO:0009116">
    <property type="term" value="P:nucleoside metabolic process"/>
    <property type="evidence" value="ECO:0007669"/>
    <property type="project" value="InterPro"/>
</dbReference>
<feature type="non-terminal residue" evidence="5">
    <location>
        <position position="1"/>
    </location>
</feature>
<dbReference type="Pfam" id="PF00023">
    <property type="entry name" value="Ank"/>
    <property type="match status" value="1"/>
</dbReference>
<comment type="caution">
    <text evidence="5">The sequence shown here is derived from an EMBL/GenBank/DDBJ whole genome shotgun (WGS) entry which is preliminary data.</text>
</comment>
<dbReference type="Pfam" id="PF12796">
    <property type="entry name" value="Ank_2"/>
    <property type="match status" value="2"/>
</dbReference>
<feature type="repeat" description="ANK" evidence="2">
    <location>
        <begin position="986"/>
        <end position="1018"/>
    </location>
</feature>
<dbReference type="PANTHER" id="PTHR46082">
    <property type="entry name" value="ATP/GTP-BINDING PROTEIN-RELATED"/>
    <property type="match status" value="1"/>
</dbReference>
<dbReference type="PANTHER" id="PTHR46082:SF11">
    <property type="entry name" value="AAA+ ATPASE DOMAIN-CONTAINING PROTEIN-RELATED"/>
    <property type="match status" value="1"/>
</dbReference>
<dbReference type="SUPFAM" id="SSF48403">
    <property type="entry name" value="Ankyrin repeat"/>
    <property type="match status" value="1"/>
</dbReference>
<dbReference type="InterPro" id="IPR002110">
    <property type="entry name" value="Ankyrin_rpt"/>
</dbReference>
<keyword evidence="1" id="KW-0677">Repeat</keyword>
<protein>
    <submittedName>
        <fullName evidence="5">Purine and uridine phosphorylase</fullName>
    </submittedName>
</protein>
<sequence length="1372" mass="152900">MGKQKALESGELYTVGWIAALSKEMTAALAMLDERHDKPKDFVKPSSDTNAYRWGRIGDHNVVIASLAAGVYGTTSAATTAIHMLSSFPSIKVGLMVGIGAGIPGPNRDIRLGDVVVSQPHGQTGGVIQYDLGKSRVRTEQGNTVHTFERVGFLKPPPEALLKALSLLQAEVRLDGSSISHFLEDMFERHPSLAQSGSDGPGYIYQGAEHDRLFEASYLHTSDIGCSNCDPTRMISRVARSNPSEPKIHYGLIASGNELVKDAAERDAILMDNGGDCICLEMEAAGLMNSFPCLVIRGICDYADSHKNDDWQEYAAATAAAYAKEFLGFVDNGDLARTSKASEILKQISEDLSKMNTNLETTGTTIQELRLNHQQEKIISWLSAADPSTNYTNALEKRHPESGLWFIHGKAFEKWKRQPKSFLWLHGIPGCGKTVLSSTIIEHLKSNIKPDQPLLYFYFDFNDSNKQTLEKMLLSLAVQLYQGQPETRHVLDHLWETHSNGNQHPSKQSVSAVLLEMFRELNNTSVVLDALDESSTRSALLDWLESIHKAGCSVRILVTARREESIESALQGWMQPENRIGIQGDDVDDDIRAYVGHTVRNSKDLDRWQSRPDVQVEIESELVEKADGMFRWVACQLDALKDCLDYPRLRQALENLPETLYGTYTRILEKIPKEWMDQATTILNLLIWSDRLFEINELVDAVAVDLDHEPGFDPKNRMPAPRESVGYVRVRIRAGIQCVQDSTLPTTTGRHWMDHARGKETKDERLWKLMIILFLERPEVLSLTQLANEGLDTRRTVSPISYASYGGLTQMVEYLLDQSAESTGASATATHDYLEEALRLASRRAHDTMVQMLLDRGADVNAGDGCALRDASRFGHDTIVQLLLDKGADVNAKDGLALREASRFGQEATVRLLLDRGADVNANNGFALREASVCGHDSIVQLLLDRGANVNANNGLALREVSVCGYDSIAQLLLDRGADVDARDEYGETALIKASKNLHYKILQLLLDRGADVNARDQFGETAVIKASNNPHYKTLQLLLDRGADVNAEDEFGETPLRKAIKNCHYKVLRLLLDGKASLDLKKFRASLRKRTRRARKLISIMLPYATAEFVTQEDEQGKNILHHAAIYGWEAVVQKCLDLGVEIHSRDSAGNTALHYAAHHAYWEILKMFLGARPNDKTTDEFDDVYCKYMAMLPSQERQAGDPNRGRKRRHESIESSSPESRTKSSFIMPAVTTSPKERSDSDSDSDETGSPRFEGHRKRDIIWKRDAGDSPVFELSSDDKDRWFKDHNEGSKRKNNWALYEVSDWAAELRTWTGIEEVNGADAEEINGAGTEKTNGAGTEEVNGAGIEESHGAGVEESSLESVWENRWFS</sequence>
<accession>A0A9P8ELB8</accession>
<feature type="region of interest" description="Disordered" evidence="3">
    <location>
        <begin position="1329"/>
        <end position="1372"/>
    </location>
</feature>
<dbReference type="Gene3D" id="1.25.40.20">
    <property type="entry name" value="Ankyrin repeat-containing domain"/>
    <property type="match status" value="4"/>
</dbReference>
<dbReference type="OrthoDB" id="1577640at2759"/>
<evidence type="ECO:0000313" key="5">
    <source>
        <dbReference type="EMBL" id="KAG9692899.1"/>
    </source>
</evidence>
<dbReference type="InterPro" id="IPR027417">
    <property type="entry name" value="P-loop_NTPase"/>
</dbReference>
<dbReference type="GO" id="GO:0003824">
    <property type="term" value="F:catalytic activity"/>
    <property type="evidence" value="ECO:0007669"/>
    <property type="project" value="InterPro"/>
</dbReference>
<feature type="repeat" description="ANK" evidence="2">
    <location>
        <begin position="1019"/>
        <end position="1051"/>
    </location>
</feature>